<keyword evidence="1" id="KW-1133">Transmembrane helix</keyword>
<dbReference type="OrthoDB" id="239224at2"/>
<keyword evidence="3" id="KW-1185">Reference proteome</keyword>
<organism evidence="2 3">
    <name type="scientific">Urbifossiella limnaea</name>
    <dbReference type="NCBI Taxonomy" id="2528023"/>
    <lineage>
        <taxon>Bacteria</taxon>
        <taxon>Pseudomonadati</taxon>
        <taxon>Planctomycetota</taxon>
        <taxon>Planctomycetia</taxon>
        <taxon>Gemmatales</taxon>
        <taxon>Gemmataceae</taxon>
        <taxon>Urbifossiella</taxon>
    </lineage>
</organism>
<evidence type="ECO:0000256" key="1">
    <source>
        <dbReference type="SAM" id="Phobius"/>
    </source>
</evidence>
<name>A0A517XX68_9BACT</name>
<protein>
    <submittedName>
        <fullName evidence="2">Uncharacterized protein</fullName>
    </submittedName>
</protein>
<evidence type="ECO:0000313" key="3">
    <source>
        <dbReference type="Proteomes" id="UP000319576"/>
    </source>
</evidence>
<reference evidence="2 3" key="1">
    <citation type="submission" date="2019-02" db="EMBL/GenBank/DDBJ databases">
        <title>Deep-cultivation of Planctomycetes and their phenomic and genomic characterization uncovers novel biology.</title>
        <authorList>
            <person name="Wiegand S."/>
            <person name="Jogler M."/>
            <person name="Boedeker C."/>
            <person name="Pinto D."/>
            <person name="Vollmers J."/>
            <person name="Rivas-Marin E."/>
            <person name="Kohn T."/>
            <person name="Peeters S.H."/>
            <person name="Heuer A."/>
            <person name="Rast P."/>
            <person name="Oberbeckmann S."/>
            <person name="Bunk B."/>
            <person name="Jeske O."/>
            <person name="Meyerdierks A."/>
            <person name="Storesund J.E."/>
            <person name="Kallscheuer N."/>
            <person name="Luecker S."/>
            <person name="Lage O.M."/>
            <person name="Pohl T."/>
            <person name="Merkel B.J."/>
            <person name="Hornburger P."/>
            <person name="Mueller R.-W."/>
            <person name="Bruemmer F."/>
            <person name="Labrenz M."/>
            <person name="Spormann A.M."/>
            <person name="Op den Camp H."/>
            <person name="Overmann J."/>
            <person name="Amann R."/>
            <person name="Jetten M.S.M."/>
            <person name="Mascher T."/>
            <person name="Medema M.H."/>
            <person name="Devos D.P."/>
            <person name="Kaster A.-K."/>
            <person name="Ovreas L."/>
            <person name="Rohde M."/>
            <person name="Galperin M.Y."/>
            <person name="Jogler C."/>
        </authorList>
    </citation>
    <scope>NUCLEOTIDE SEQUENCE [LARGE SCALE GENOMIC DNA]</scope>
    <source>
        <strain evidence="2 3">ETA_A1</strain>
    </source>
</reference>
<evidence type="ECO:0000313" key="2">
    <source>
        <dbReference type="EMBL" id="QDU22074.1"/>
    </source>
</evidence>
<dbReference type="KEGG" id="uli:ETAA1_40490"/>
<keyword evidence="1" id="KW-0472">Membrane</keyword>
<gene>
    <name evidence="2" type="ORF">ETAA1_40490</name>
</gene>
<proteinExistence type="predicted"/>
<keyword evidence="1" id="KW-0812">Transmembrane</keyword>
<accession>A0A517XX68</accession>
<dbReference type="AlphaFoldDB" id="A0A517XX68"/>
<sequence>MNPLQKAAVRRKLWYLGVILGLFTVSMYWRGTLDIPLAGKVGFATALAERTIKYQATRHELRELEQGDPEILGTVARLLLTGSRGFAMTALWYNAIDQQKRNDFHKFEQSVKAVTTLQPHFITPWIFQSWNIAYNVSVEMQSMGDMYFYIARGIELLSEGERRNKKSPDMRYQIGFYYQNKFGVADQVQTLRCLYDLSNIPTGERNPADFLDKDGGVDLKRFQTFCEKNPLLVRRLRGEERRDRDRKDKSFETLRARTPADVVDFLRTNYKVPSRFRNAGGELADPERQFPALPPKFDEGRDEASAGELTRDPAFTGFMAARAWFAYANTLVPPNPKDANDNPLPASTPRPGEFDQFKYRVPRLPMLIIFRQGPPRAQSYQAEMLTKDGWFDKDGWDVDGRVDESSAWFAEPSPGGPRKRTVVIGTGRDWSREAWEQAAQMWRTHGENYGQLLDAARLARYREDARIPLGASDFVPLPPEITPDQAAADPAFARRHAATTALFFYHQNRTVTNFPYYLANAQAEARADTVRARKTLFEADQSRRAGNRLEAIRLYKDGLEQWKSVLLANPAYHRPERFDRVEEETFEFELDYLRLLAQDDRRVQDKALEVLREGVSAVLPFQGARVAIPVSYDLKLRVADEFFSVFGGTMPTTLTDGRGGTPWIRPDIRNTVLGRQGVVVTPPSGPGTTPTPGQP</sequence>
<dbReference type="Proteomes" id="UP000319576">
    <property type="component" value="Chromosome"/>
</dbReference>
<dbReference type="RefSeq" id="WP_145241501.1">
    <property type="nucleotide sequence ID" value="NZ_CP036273.1"/>
</dbReference>
<dbReference type="EMBL" id="CP036273">
    <property type="protein sequence ID" value="QDU22074.1"/>
    <property type="molecule type" value="Genomic_DNA"/>
</dbReference>
<feature type="transmembrane region" description="Helical" evidence="1">
    <location>
        <begin position="12"/>
        <end position="29"/>
    </location>
</feature>